<evidence type="ECO:0000256" key="1">
    <source>
        <dbReference type="SAM" id="MobiDB-lite"/>
    </source>
</evidence>
<organism evidence="3 4">
    <name type="scientific">Catenulispora pinistramenti</name>
    <dbReference type="NCBI Taxonomy" id="2705254"/>
    <lineage>
        <taxon>Bacteria</taxon>
        <taxon>Bacillati</taxon>
        <taxon>Actinomycetota</taxon>
        <taxon>Actinomycetes</taxon>
        <taxon>Catenulisporales</taxon>
        <taxon>Catenulisporaceae</taxon>
        <taxon>Catenulispora</taxon>
    </lineage>
</organism>
<dbReference type="SMART" id="SM00065">
    <property type="entry name" value="GAF"/>
    <property type="match status" value="1"/>
</dbReference>
<gene>
    <name evidence="3" type="ORF">KGQ19_40380</name>
</gene>
<dbReference type="PANTHER" id="PTHR43102">
    <property type="entry name" value="SLR1143 PROTEIN"/>
    <property type="match status" value="1"/>
</dbReference>
<keyword evidence="4" id="KW-1185">Reference proteome</keyword>
<dbReference type="Pfam" id="PF01590">
    <property type="entry name" value="GAF"/>
    <property type="match status" value="1"/>
</dbReference>
<dbReference type="InterPro" id="IPR029016">
    <property type="entry name" value="GAF-like_dom_sf"/>
</dbReference>
<name>A0ABS5L450_9ACTN</name>
<dbReference type="RefSeq" id="WP_212019378.1">
    <property type="nucleotide sequence ID" value="NZ_JAAFYZ010000233.1"/>
</dbReference>
<accession>A0ABS5L450</accession>
<evidence type="ECO:0000313" key="4">
    <source>
        <dbReference type="Proteomes" id="UP000730482"/>
    </source>
</evidence>
<dbReference type="PANTHER" id="PTHR43102:SF2">
    <property type="entry name" value="GAF DOMAIN-CONTAINING PROTEIN"/>
    <property type="match status" value="1"/>
</dbReference>
<dbReference type="Proteomes" id="UP000730482">
    <property type="component" value="Unassembled WGS sequence"/>
</dbReference>
<dbReference type="InterPro" id="IPR003018">
    <property type="entry name" value="GAF"/>
</dbReference>
<dbReference type="SUPFAM" id="SSF55781">
    <property type="entry name" value="GAF domain-like"/>
    <property type="match status" value="1"/>
</dbReference>
<dbReference type="EMBL" id="JAAFYZ010000233">
    <property type="protein sequence ID" value="MBS2553130.1"/>
    <property type="molecule type" value="Genomic_DNA"/>
</dbReference>
<feature type="region of interest" description="Disordered" evidence="1">
    <location>
        <begin position="1"/>
        <end position="28"/>
    </location>
</feature>
<comment type="caution">
    <text evidence="3">The sequence shown here is derived from an EMBL/GenBank/DDBJ whole genome shotgun (WGS) entry which is preliminary data.</text>
</comment>
<evidence type="ECO:0000259" key="2">
    <source>
        <dbReference type="SMART" id="SM00065"/>
    </source>
</evidence>
<feature type="compositionally biased region" description="Low complexity" evidence="1">
    <location>
        <begin position="16"/>
        <end position="26"/>
    </location>
</feature>
<sequence>MTDRDDFQTPALRLGRPAPSDASARAARQRELGLANTPDSVFDEVARKAAEATGATAAMVNLVGESGQYFVGLYGKEPASGDPAFLGEPGRFMDMDQGFCVHVVGRKAALTLDDVFEFSRFRGNPVVDELGVRSYIGVPLIDDDGTVIGTVCAIDPAPRSESEGNSWGNDGLQVLKAARDEVLAEISGRQKIAGVLEGAGGTAMIAARPNLEVLYANSLHDQLFGAVEMLGTPAPEAFPHLAPVGILAIIDHLERGGEPSATAAIPLNEPATGTVVFAAVPVRVPGHATAVLTLGLRDSDGATVLSRAKALASDIGELTDTI</sequence>
<reference evidence="3 4" key="1">
    <citation type="submission" date="2020-02" db="EMBL/GenBank/DDBJ databases">
        <title>Acidophilic actinobacteria isolated from forest soil.</title>
        <authorList>
            <person name="Golinska P."/>
        </authorList>
    </citation>
    <scope>NUCLEOTIDE SEQUENCE [LARGE SCALE GENOMIC DNA]</scope>
    <source>
        <strain evidence="3 4">NL8</strain>
    </source>
</reference>
<dbReference type="Gene3D" id="3.30.450.40">
    <property type="match status" value="1"/>
</dbReference>
<proteinExistence type="predicted"/>
<dbReference type="Gene3D" id="3.30.450.20">
    <property type="entry name" value="PAS domain"/>
    <property type="match status" value="1"/>
</dbReference>
<evidence type="ECO:0000313" key="3">
    <source>
        <dbReference type="EMBL" id="MBS2553130.1"/>
    </source>
</evidence>
<protein>
    <submittedName>
        <fullName evidence="3">GAF domain-containing protein</fullName>
    </submittedName>
</protein>
<feature type="domain" description="GAF" evidence="2">
    <location>
        <begin position="37"/>
        <end position="196"/>
    </location>
</feature>